<dbReference type="SUPFAM" id="SSF51735">
    <property type="entry name" value="NAD(P)-binding Rossmann-fold domains"/>
    <property type="match status" value="1"/>
</dbReference>
<dbReference type="Gene3D" id="3.40.50.720">
    <property type="entry name" value="NAD(P)-binding Rossmann-like Domain"/>
    <property type="match status" value="1"/>
</dbReference>
<sequence>MTDLLGTYTKPLAYLGLFALGKTAFSLTRQATTYLLPSTLQRYNSTKTNWALVTGATDGIGFGFGQELCARGFNVILHGRNAEKLDRRRRELQTLFPEVCIAVLVRDAQNLTADIDDVDAEVRDIIRHSNSTAGSDSQRDTGRLTVLINNVGGETKPSTLLKEYTFEDVQATVSRNATFAIQITRVLAAQLEENAPGLVMNVSSLAAFGLPYISIYSSTKGFVDSFTKSLRAEFAAEGKKVEVMGLRVAEVSTPGYDVKSNLFIPEARVLAAAALDRVGCEQEIVWAYFWHWLQGLSFEYLPRGVLMKIAATKLKAIRADQEAKAKSS</sequence>
<evidence type="ECO:0000313" key="6">
    <source>
        <dbReference type="EMBL" id="CRL26739.1"/>
    </source>
</evidence>
<proteinExistence type="inferred from homology"/>
<dbReference type="AlphaFoldDB" id="A0A0G4PK55"/>
<dbReference type="PRINTS" id="PR00080">
    <property type="entry name" value="SDRFAMILY"/>
</dbReference>
<reference evidence="6 7" key="1">
    <citation type="journal article" date="2014" name="Nat. Commun.">
        <title>Multiple recent horizontal transfers of a large genomic region in cheese making fungi.</title>
        <authorList>
            <person name="Cheeseman K."/>
            <person name="Ropars J."/>
            <person name="Renault P."/>
            <person name="Dupont J."/>
            <person name="Gouzy J."/>
            <person name="Branca A."/>
            <person name="Abraham A.L."/>
            <person name="Ceppi M."/>
            <person name="Conseiller E."/>
            <person name="Debuchy R."/>
            <person name="Malagnac F."/>
            <person name="Goarin A."/>
            <person name="Silar P."/>
            <person name="Lacoste S."/>
            <person name="Sallet E."/>
            <person name="Bensimon A."/>
            <person name="Giraud T."/>
            <person name="Brygoo Y."/>
        </authorList>
    </citation>
    <scope>NUCLEOTIDE SEQUENCE [LARGE SCALE GENOMIC DNA]</scope>
    <source>
        <strain evidence="7">FM 013</strain>
    </source>
</reference>
<dbReference type="PANTHER" id="PTHR43899">
    <property type="entry name" value="RH59310P"/>
    <property type="match status" value="1"/>
</dbReference>
<dbReference type="InterPro" id="IPR002347">
    <property type="entry name" value="SDR_fam"/>
</dbReference>
<evidence type="ECO:0000256" key="5">
    <source>
        <dbReference type="RuleBase" id="RU000363"/>
    </source>
</evidence>
<comment type="subcellular location">
    <subcellularLocation>
        <location evidence="1">Endoplasmic reticulum</location>
    </subcellularLocation>
</comment>
<gene>
    <name evidence="6" type="ORF">PCAMFM013_S019g000156</name>
</gene>
<evidence type="ECO:0000256" key="2">
    <source>
        <dbReference type="ARBA" id="ARBA00006484"/>
    </source>
</evidence>
<dbReference type="Proteomes" id="UP000053732">
    <property type="component" value="Unassembled WGS sequence"/>
</dbReference>
<keyword evidence="3" id="KW-0521">NADP</keyword>
<evidence type="ECO:0000256" key="1">
    <source>
        <dbReference type="ARBA" id="ARBA00004240"/>
    </source>
</evidence>
<dbReference type="InterPro" id="IPR020904">
    <property type="entry name" value="Sc_DH/Rdtase_CS"/>
</dbReference>
<dbReference type="GO" id="GO:0005783">
    <property type="term" value="C:endoplasmic reticulum"/>
    <property type="evidence" value="ECO:0007669"/>
    <property type="project" value="UniProtKB-SubCell"/>
</dbReference>
<dbReference type="PRINTS" id="PR00081">
    <property type="entry name" value="GDHRDH"/>
</dbReference>
<dbReference type="InterPro" id="IPR036291">
    <property type="entry name" value="NAD(P)-bd_dom_sf"/>
</dbReference>
<dbReference type="STRING" id="1429867.A0A0G4PK55"/>
<dbReference type="EMBL" id="HG793152">
    <property type="protein sequence ID" value="CRL26739.1"/>
    <property type="molecule type" value="Genomic_DNA"/>
</dbReference>
<keyword evidence="4" id="KW-0560">Oxidoreductase</keyword>
<dbReference type="PROSITE" id="PS00061">
    <property type="entry name" value="ADH_SHORT"/>
    <property type="match status" value="1"/>
</dbReference>
<organism evidence="6 7">
    <name type="scientific">Penicillium camemberti (strain FM 013)</name>
    <dbReference type="NCBI Taxonomy" id="1429867"/>
    <lineage>
        <taxon>Eukaryota</taxon>
        <taxon>Fungi</taxon>
        <taxon>Dikarya</taxon>
        <taxon>Ascomycota</taxon>
        <taxon>Pezizomycotina</taxon>
        <taxon>Eurotiomycetes</taxon>
        <taxon>Eurotiomycetidae</taxon>
        <taxon>Eurotiales</taxon>
        <taxon>Aspergillaceae</taxon>
        <taxon>Penicillium</taxon>
    </lineage>
</organism>
<dbReference type="InterPro" id="IPR051019">
    <property type="entry name" value="VLCFA-Steroid_DH"/>
</dbReference>
<evidence type="ECO:0000256" key="3">
    <source>
        <dbReference type="ARBA" id="ARBA00022857"/>
    </source>
</evidence>
<dbReference type="Pfam" id="PF00106">
    <property type="entry name" value="adh_short"/>
    <property type="match status" value="1"/>
</dbReference>
<evidence type="ECO:0000313" key="7">
    <source>
        <dbReference type="Proteomes" id="UP000053732"/>
    </source>
</evidence>
<dbReference type="PANTHER" id="PTHR43899:SF13">
    <property type="entry name" value="RH59310P"/>
    <property type="match status" value="1"/>
</dbReference>
<accession>A0A0G4PK55</accession>
<dbReference type="GO" id="GO:0016491">
    <property type="term" value="F:oxidoreductase activity"/>
    <property type="evidence" value="ECO:0007669"/>
    <property type="project" value="UniProtKB-KW"/>
</dbReference>
<protein>
    <submittedName>
        <fullName evidence="6">Short-chain dehydrogenase/reductase SDR</fullName>
    </submittedName>
</protein>
<comment type="similarity">
    <text evidence="2 5">Belongs to the short-chain dehydrogenases/reductases (SDR) family.</text>
</comment>
<evidence type="ECO:0000256" key="4">
    <source>
        <dbReference type="ARBA" id="ARBA00023002"/>
    </source>
</evidence>
<name>A0A0G4PK55_PENC3</name>
<keyword evidence="7" id="KW-1185">Reference proteome</keyword>